<protein>
    <submittedName>
        <fullName evidence="2">Uncharacterized protein</fullName>
    </submittedName>
</protein>
<evidence type="ECO:0000313" key="2">
    <source>
        <dbReference type="EMBL" id="OTF96719.1"/>
    </source>
</evidence>
<accession>A0A251SCY4</accession>
<dbReference type="AlphaFoldDB" id="A0A251SCY4"/>
<proteinExistence type="predicted"/>
<keyword evidence="1" id="KW-1133">Transmembrane helix</keyword>
<evidence type="ECO:0000256" key="1">
    <source>
        <dbReference type="SAM" id="Phobius"/>
    </source>
</evidence>
<keyword evidence="1" id="KW-0472">Membrane</keyword>
<feature type="transmembrane region" description="Helical" evidence="1">
    <location>
        <begin position="14"/>
        <end position="31"/>
    </location>
</feature>
<dbReference type="EMBL" id="CM007904">
    <property type="protein sequence ID" value="OTF96719.1"/>
    <property type="molecule type" value="Genomic_DNA"/>
</dbReference>
<dbReference type="Proteomes" id="UP000215914">
    <property type="component" value="Chromosome 15"/>
</dbReference>
<sequence>MHIFNQLAERIQLFLRWAIIQGVAMLLHNIYQTYRLYTRLCYWSTIWYVASSWWKQWDFTRDVLNEKSVLFCDDC</sequence>
<organism evidence="2 3">
    <name type="scientific">Helianthus annuus</name>
    <name type="common">Common sunflower</name>
    <dbReference type="NCBI Taxonomy" id="4232"/>
    <lineage>
        <taxon>Eukaryota</taxon>
        <taxon>Viridiplantae</taxon>
        <taxon>Streptophyta</taxon>
        <taxon>Embryophyta</taxon>
        <taxon>Tracheophyta</taxon>
        <taxon>Spermatophyta</taxon>
        <taxon>Magnoliopsida</taxon>
        <taxon>eudicotyledons</taxon>
        <taxon>Gunneridae</taxon>
        <taxon>Pentapetalae</taxon>
        <taxon>asterids</taxon>
        <taxon>campanulids</taxon>
        <taxon>Asterales</taxon>
        <taxon>Asteraceae</taxon>
        <taxon>Asteroideae</taxon>
        <taxon>Heliantheae alliance</taxon>
        <taxon>Heliantheae</taxon>
        <taxon>Helianthus</taxon>
    </lineage>
</organism>
<keyword evidence="3" id="KW-1185">Reference proteome</keyword>
<dbReference type="InParanoid" id="A0A251SCY4"/>
<gene>
    <name evidence="2" type="ORF">HannXRQ_Chr15g0497261</name>
</gene>
<reference evidence="3" key="1">
    <citation type="journal article" date="2017" name="Nature">
        <title>The sunflower genome provides insights into oil metabolism, flowering and Asterid evolution.</title>
        <authorList>
            <person name="Badouin H."/>
            <person name="Gouzy J."/>
            <person name="Grassa C.J."/>
            <person name="Murat F."/>
            <person name="Staton S.E."/>
            <person name="Cottret L."/>
            <person name="Lelandais-Briere C."/>
            <person name="Owens G.L."/>
            <person name="Carrere S."/>
            <person name="Mayjonade B."/>
            <person name="Legrand L."/>
            <person name="Gill N."/>
            <person name="Kane N.C."/>
            <person name="Bowers J.E."/>
            <person name="Hubner S."/>
            <person name="Bellec A."/>
            <person name="Berard A."/>
            <person name="Berges H."/>
            <person name="Blanchet N."/>
            <person name="Boniface M.C."/>
            <person name="Brunel D."/>
            <person name="Catrice O."/>
            <person name="Chaidir N."/>
            <person name="Claudel C."/>
            <person name="Donnadieu C."/>
            <person name="Faraut T."/>
            <person name="Fievet G."/>
            <person name="Helmstetter N."/>
            <person name="King M."/>
            <person name="Knapp S.J."/>
            <person name="Lai Z."/>
            <person name="Le Paslier M.C."/>
            <person name="Lippi Y."/>
            <person name="Lorenzon L."/>
            <person name="Mandel J.R."/>
            <person name="Marage G."/>
            <person name="Marchand G."/>
            <person name="Marquand E."/>
            <person name="Bret-Mestries E."/>
            <person name="Morien E."/>
            <person name="Nambeesan S."/>
            <person name="Nguyen T."/>
            <person name="Pegot-Espagnet P."/>
            <person name="Pouilly N."/>
            <person name="Raftis F."/>
            <person name="Sallet E."/>
            <person name="Schiex T."/>
            <person name="Thomas J."/>
            <person name="Vandecasteele C."/>
            <person name="Vares D."/>
            <person name="Vear F."/>
            <person name="Vautrin S."/>
            <person name="Crespi M."/>
            <person name="Mangin B."/>
            <person name="Burke J.M."/>
            <person name="Salse J."/>
            <person name="Munos S."/>
            <person name="Vincourt P."/>
            <person name="Rieseberg L.H."/>
            <person name="Langlade N.B."/>
        </authorList>
    </citation>
    <scope>NUCLEOTIDE SEQUENCE [LARGE SCALE GENOMIC DNA]</scope>
    <source>
        <strain evidence="3">cv. SF193</strain>
    </source>
</reference>
<keyword evidence="1" id="KW-0812">Transmembrane</keyword>
<evidence type="ECO:0000313" key="3">
    <source>
        <dbReference type="Proteomes" id="UP000215914"/>
    </source>
</evidence>
<name>A0A251SCY4_HELAN</name>